<dbReference type="Pfam" id="PF03486">
    <property type="entry name" value="HI0933_like"/>
    <property type="match status" value="2"/>
</dbReference>
<dbReference type="Pfam" id="PF22780">
    <property type="entry name" value="HI0933_like_1st"/>
    <property type="match status" value="1"/>
</dbReference>
<evidence type="ECO:0000259" key="4">
    <source>
        <dbReference type="Pfam" id="PF03486"/>
    </source>
</evidence>
<keyword evidence="2" id="KW-0285">Flavoprotein</keyword>
<dbReference type="AlphaFoldDB" id="A0A518H752"/>
<organism evidence="6 7">
    <name type="scientific">Tautonia plasticadhaerens</name>
    <dbReference type="NCBI Taxonomy" id="2527974"/>
    <lineage>
        <taxon>Bacteria</taxon>
        <taxon>Pseudomonadati</taxon>
        <taxon>Planctomycetota</taxon>
        <taxon>Planctomycetia</taxon>
        <taxon>Isosphaerales</taxon>
        <taxon>Isosphaeraceae</taxon>
        <taxon>Tautonia</taxon>
    </lineage>
</organism>
<evidence type="ECO:0000256" key="3">
    <source>
        <dbReference type="ARBA" id="ARBA00022827"/>
    </source>
</evidence>
<proteinExistence type="predicted"/>
<evidence type="ECO:0000259" key="5">
    <source>
        <dbReference type="Pfam" id="PF22780"/>
    </source>
</evidence>
<dbReference type="InterPro" id="IPR023166">
    <property type="entry name" value="BaiN-like_dom_sf"/>
</dbReference>
<evidence type="ECO:0000313" key="6">
    <source>
        <dbReference type="EMBL" id="QDV36668.1"/>
    </source>
</evidence>
<reference evidence="6 7" key="1">
    <citation type="submission" date="2019-02" db="EMBL/GenBank/DDBJ databases">
        <title>Deep-cultivation of Planctomycetes and their phenomic and genomic characterization uncovers novel biology.</title>
        <authorList>
            <person name="Wiegand S."/>
            <person name="Jogler M."/>
            <person name="Boedeker C."/>
            <person name="Pinto D."/>
            <person name="Vollmers J."/>
            <person name="Rivas-Marin E."/>
            <person name="Kohn T."/>
            <person name="Peeters S.H."/>
            <person name="Heuer A."/>
            <person name="Rast P."/>
            <person name="Oberbeckmann S."/>
            <person name="Bunk B."/>
            <person name="Jeske O."/>
            <person name="Meyerdierks A."/>
            <person name="Storesund J.E."/>
            <person name="Kallscheuer N."/>
            <person name="Luecker S."/>
            <person name="Lage O.M."/>
            <person name="Pohl T."/>
            <person name="Merkel B.J."/>
            <person name="Hornburger P."/>
            <person name="Mueller R.-W."/>
            <person name="Bruemmer F."/>
            <person name="Labrenz M."/>
            <person name="Spormann A.M."/>
            <person name="Op den Camp H."/>
            <person name="Overmann J."/>
            <person name="Amann R."/>
            <person name="Jetten M.S.M."/>
            <person name="Mascher T."/>
            <person name="Medema M.H."/>
            <person name="Devos D.P."/>
            <person name="Kaster A.-K."/>
            <person name="Ovreas L."/>
            <person name="Rohde M."/>
            <person name="Galperin M.Y."/>
            <person name="Jogler C."/>
        </authorList>
    </citation>
    <scope>NUCLEOTIDE SEQUENCE [LARGE SCALE GENOMIC DNA]</scope>
    <source>
        <strain evidence="6 7">ElP</strain>
    </source>
</reference>
<dbReference type="Gene3D" id="3.50.50.60">
    <property type="entry name" value="FAD/NAD(P)-binding domain"/>
    <property type="match status" value="1"/>
</dbReference>
<dbReference type="PANTHER" id="PTHR42887">
    <property type="entry name" value="OS12G0638800 PROTEIN"/>
    <property type="match status" value="1"/>
</dbReference>
<accession>A0A518H752</accession>
<feature type="domain" description="RsdA/BaiN/AoA(So)-like insert" evidence="5">
    <location>
        <begin position="219"/>
        <end position="382"/>
    </location>
</feature>
<evidence type="ECO:0000256" key="1">
    <source>
        <dbReference type="ARBA" id="ARBA00001974"/>
    </source>
</evidence>
<dbReference type="KEGG" id="tpla:ElP_45970"/>
<dbReference type="SUPFAM" id="SSF51905">
    <property type="entry name" value="FAD/NAD(P)-binding domain"/>
    <property type="match status" value="1"/>
</dbReference>
<dbReference type="RefSeq" id="WP_145273299.1">
    <property type="nucleotide sequence ID" value="NZ_CP036426.1"/>
</dbReference>
<keyword evidence="3" id="KW-0274">FAD</keyword>
<dbReference type="InterPro" id="IPR055178">
    <property type="entry name" value="RsdA/BaiN/AoA(So)-like_dom"/>
</dbReference>
<dbReference type="NCBIfam" id="TIGR00275">
    <property type="entry name" value="aminoacetone oxidase family FAD-binding enzyme"/>
    <property type="match status" value="1"/>
</dbReference>
<dbReference type="InterPro" id="IPR036188">
    <property type="entry name" value="FAD/NAD-bd_sf"/>
</dbReference>
<evidence type="ECO:0000256" key="2">
    <source>
        <dbReference type="ARBA" id="ARBA00022630"/>
    </source>
</evidence>
<protein>
    <submittedName>
        <fullName evidence="6">N-methyltryptophan oxidase</fullName>
    </submittedName>
</protein>
<feature type="domain" description="RsdA/BaiN/AoA(So)-like Rossmann fold-like" evidence="4">
    <location>
        <begin position="85"/>
        <end position="435"/>
    </location>
</feature>
<dbReference type="SUPFAM" id="SSF160996">
    <property type="entry name" value="HI0933 insert domain-like"/>
    <property type="match status" value="1"/>
</dbReference>
<evidence type="ECO:0000313" key="7">
    <source>
        <dbReference type="Proteomes" id="UP000317835"/>
    </source>
</evidence>
<keyword evidence="7" id="KW-1185">Reference proteome</keyword>
<name>A0A518H752_9BACT</name>
<gene>
    <name evidence="6" type="ORF">ElP_45970</name>
</gene>
<dbReference type="Proteomes" id="UP000317835">
    <property type="component" value="Chromosome"/>
</dbReference>
<dbReference type="OrthoDB" id="9773233at2"/>
<dbReference type="Gene3D" id="2.40.30.10">
    <property type="entry name" value="Translation factors"/>
    <property type="match status" value="1"/>
</dbReference>
<dbReference type="InterPro" id="IPR057661">
    <property type="entry name" value="RsdA/BaiN/AoA(So)_Rossmann"/>
</dbReference>
<comment type="cofactor">
    <cofactor evidence="1">
        <name>FAD</name>
        <dbReference type="ChEBI" id="CHEBI:57692"/>
    </cofactor>
</comment>
<dbReference type="InterPro" id="IPR004792">
    <property type="entry name" value="BaiN-like"/>
</dbReference>
<dbReference type="EMBL" id="CP036426">
    <property type="protein sequence ID" value="QDV36668.1"/>
    <property type="molecule type" value="Genomic_DNA"/>
</dbReference>
<dbReference type="PANTHER" id="PTHR42887:SF2">
    <property type="entry name" value="OS12G0638800 PROTEIN"/>
    <property type="match status" value="1"/>
</dbReference>
<feature type="domain" description="RsdA/BaiN/AoA(So)-like Rossmann fold-like" evidence="4">
    <location>
        <begin position="9"/>
        <end position="61"/>
    </location>
</feature>
<dbReference type="Gene3D" id="1.10.8.260">
    <property type="entry name" value="HI0933 insert domain-like"/>
    <property type="match status" value="1"/>
</dbReference>
<sequence>MNSTEPPYDVAVLGAGAAGLFAAFRAAERGRRVLLVEKNRRPGVKILMSGGTRCNITNARGLKDRSVVSGPIDPAFDPKQAKGARSIMQAFGDRGRFLAPSLKALGVEQTVALFEREGVATKIEGNGKVFPVSDRAVDVLDALARRLDRSGAELRTNCPCSGVEPDPESDGFLVRLPDGPARARRVVLAVGGRSYPGCGTTGDGYDIARSFGHAIVEPRPALVPLRIEAEWVRELKGITLPDATARVLPPEGGPALADRREAVLFAHFGLTGPAILDVSGPVARFDGPGPLTLELDLAPDDRPEALDASLGLAARAGRKLVAGLLPSALPRRLSTAVLLASGVPEDRVGPELGRDERRRIVAGIKALRLPIAGTLGFAKAEVTSGGVSLDEVDPDSLQSRLRPGLHLIGEVLDLDGRIGGYNFQAAWSTGWRAGEVV</sequence>